<comment type="subcellular location">
    <subcellularLocation>
        <location evidence="1">Cytoplasm</location>
        <location evidence="1">Cytoskeleton</location>
    </subcellularLocation>
</comment>
<dbReference type="SMART" id="SM00295">
    <property type="entry name" value="B41"/>
    <property type="match status" value="1"/>
</dbReference>
<dbReference type="GO" id="GO:0005856">
    <property type="term" value="C:cytoskeleton"/>
    <property type="evidence" value="ECO:0007669"/>
    <property type="project" value="UniProtKB-SubCell"/>
</dbReference>
<dbReference type="CDD" id="cd17090">
    <property type="entry name" value="FERM_F1_TLN"/>
    <property type="match status" value="1"/>
</dbReference>
<dbReference type="InParanoid" id="A9UTH1"/>
<dbReference type="CDD" id="cd01765">
    <property type="entry name" value="FERM_F0_F1"/>
    <property type="match status" value="1"/>
</dbReference>
<accession>A9UTH1</accession>
<evidence type="ECO:0000256" key="1">
    <source>
        <dbReference type="ARBA" id="ARBA00004245"/>
    </source>
</evidence>
<dbReference type="PANTHER" id="PTHR19981">
    <property type="entry name" value="TALIN"/>
    <property type="match status" value="1"/>
</dbReference>
<dbReference type="PANTHER" id="PTHR19981:SF1">
    <property type="entry name" value="RHEA, ISOFORM B"/>
    <property type="match status" value="1"/>
</dbReference>
<feature type="domain" description="FERM" evidence="5">
    <location>
        <begin position="86"/>
        <end position="400"/>
    </location>
</feature>
<name>A9UTH1_MONBE</name>
<evidence type="ECO:0000313" key="6">
    <source>
        <dbReference type="EMBL" id="EDQ91245.1"/>
    </source>
</evidence>
<dbReference type="EMBL" id="CH991545">
    <property type="protein sequence ID" value="EDQ91245.1"/>
    <property type="molecule type" value="Genomic_DNA"/>
</dbReference>
<dbReference type="InterPro" id="IPR019749">
    <property type="entry name" value="Band_41_domain"/>
</dbReference>
<dbReference type="InterPro" id="IPR002404">
    <property type="entry name" value="IRS_PTB"/>
</dbReference>
<dbReference type="InterPro" id="IPR036476">
    <property type="entry name" value="Talin_cent_sf"/>
</dbReference>
<evidence type="ECO:0000259" key="5">
    <source>
        <dbReference type="PROSITE" id="PS50057"/>
    </source>
</evidence>
<dbReference type="SUPFAM" id="SSF109880">
    <property type="entry name" value="A middle domain of Talin 1"/>
    <property type="match status" value="1"/>
</dbReference>
<dbReference type="PROSITE" id="PS50057">
    <property type="entry name" value="FERM_3"/>
    <property type="match status" value="1"/>
</dbReference>
<dbReference type="Gene3D" id="3.10.20.90">
    <property type="entry name" value="Phosphatidylinositol 3-kinase Catalytic Subunit, Chain A, domain 1"/>
    <property type="match status" value="1"/>
</dbReference>
<evidence type="ECO:0000256" key="4">
    <source>
        <dbReference type="SAM" id="MobiDB-lite"/>
    </source>
</evidence>
<dbReference type="InterPro" id="IPR011993">
    <property type="entry name" value="PH-like_dom_sf"/>
</dbReference>
<dbReference type="STRING" id="81824.A9UTH1"/>
<dbReference type="SMART" id="SM01244">
    <property type="entry name" value="IRS"/>
    <property type="match status" value="1"/>
</dbReference>
<dbReference type="InterPro" id="IPR015224">
    <property type="entry name" value="Talin_cent"/>
</dbReference>
<evidence type="ECO:0000256" key="2">
    <source>
        <dbReference type="ARBA" id="ARBA00022490"/>
    </source>
</evidence>
<dbReference type="Pfam" id="PF09141">
    <property type="entry name" value="Talin_middle"/>
    <property type="match status" value="1"/>
</dbReference>
<dbReference type="Gene3D" id="1.20.80.10">
    <property type="match status" value="1"/>
</dbReference>
<proteinExistence type="predicted"/>
<dbReference type="InterPro" id="IPR035964">
    <property type="entry name" value="I/LWEQ_dom_sf"/>
</dbReference>
<dbReference type="GO" id="GO:0005925">
    <property type="term" value="C:focal adhesion"/>
    <property type="evidence" value="ECO:0007669"/>
    <property type="project" value="InterPro"/>
</dbReference>
<dbReference type="FunFam" id="2.30.29.30:FF:000028">
    <property type="entry name" value="Talin 2"/>
    <property type="match status" value="1"/>
</dbReference>
<dbReference type="SUPFAM" id="SSF47031">
    <property type="entry name" value="Second domain of FERM"/>
    <property type="match status" value="1"/>
</dbReference>
<dbReference type="CDD" id="cd10569">
    <property type="entry name" value="FERM_C_Talin"/>
    <property type="match status" value="1"/>
</dbReference>
<dbReference type="GeneID" id="5889054"/>
<sequence>MSEIAIVVHVLDQRDVPLKVNKTTTITEVCLQVIQELGQDIESAGDYGLLRKSEHGGFNLWLDAGASLGTLGIQEQETLCMRKRQRMLKIKLIDGSEKSIRTLMIDESQTLGAIVRHVCHRIGVQNFEEYSLVPEETDTVASAKLASVKRKKKETLSDVRARLNEEEKWLQHDLTLLEQNVRPDEVLVLRKKFFYTDQEIDRNDPVQVNLVYGQSKDAILKGQYPCTQDEAVTFAGMQMQIEFGNHNPDRHKVGFIDDLRSVLPLEYVKVKGIEKKIYAEHKKQQGVQELAVKYKYITMCRSLNTYGISFFKVKEKLKGKNKLVSTLLGITRESVMRMDEKTKEVLRTWPLTTVRRWVASPNSFTLDFGDYAEYYSVQTDEGDSISQLIAGYIDIILKKKRQADQREVEQFAESQVAMAEAAESKMATAEAVGPMRAQQMNARRNTAALGARPRLRTSAQGQLSLATHVSKAQESLQKAAASVTAPQPPQAEDDASSQSRVDQAAVAKQQVISSVAAIMVNCSSLLNISSKTDRGRSHLTGLGSAFTAISSNIVNAATNAARTAGLDDNQASAIVSASQEFVGAIAAVVEPYAANESGNVPAAPLEASIKIAATAAERLLSVLGSLEVTREQSERLNGLVRNVATGTAALVEQAKVVAGQCDDPTMQQHVIKAAKTVATSITQLAANGKILGPVLSDNVCQEQLCDLARGIAAEVERLLDISQSSCSNKPELQRLGTSASAVTASLAELINSVPEILGSGASTQFELACSAISDAAERLETVGANGPELVATTKTLAQAAAVVVGELKTRAAHETAPAAREVHLKNVERLAQGTSQMVAAAKLAAQNVRSKEARQALVDCALNIKSVTTEVAGNSLVQKSMRDLQGAAKQATAAASQLLSASEATMEMISSPATRQQLEEQLKS</sequence>
<dbReference type="GO" id="GO:0005200">
    <property type="term" value="F:structural constituent of cytoskeleton"/>
    <property type="evidence" value="ECO:0007669"/>
    <property type="project" value="InterPro"/>
</dbReference>
<dbReference type="Gene3D" id="2.30.29.30">
    <property type="entry name" value="Pleckstrin-homology domain (PH domain)/Phosphotyrosine-binding domain (PTB)"/>
    <property type="match status" value="1"/>
</dbReference>
<dbReference type="AlphaFoldDB" id="A9UTH1"/>
<keyword evidence="2" id="KW-0963">Cytoplasm</keyword>
<dbReference type="Pfam" id="PF02174">
    <property type="entry name" value="IRS"/>
    <property type="match status" value="1"/>
</dbReference>
<evidence type="ECO:0000313" key="7">
    <source>
        <dbReference type="Proteomes" id="UP000001357"/>
    </source>
</evidence>
<evidence type="ECO:0000256" key="3">
    <source>
        <dbReference type="ARBA" id="ARBA00023212"/>
    </source>
</evidence>
<dbReference type="GO" id="GO:0003779">
    <property type="term" value="F:actin binding"/>
    <property type="evidence" value="ECO:0007669"/>
    <property type="project" value="InterPro"/>
</dbReference>
<dbReference type="Proteomes" id="UP000001357">
    <property type="component" value="Unassembled WGS sequence"/>
</dbReference>
<feature type="region of interest" description="Disordered" evidence="4">
    <location>
        <begin position="477"/>
        <end position="499"/>
    </location>
</feature>
<dbReference type="Gene3D" id="1.20.120.230">
    <property type="entry name" value="Alpha-catenin/vinculin-like"/>
    <property type="match status" value="2"/>
</dbReference>
<dbReference type="RefSeq" id="XP_001743667.1">
    <property type="nucleotide sequence ID" value="XM_001743615.1"/>
</dbReference>
<gene>
    <name evidence="6" type="ORF">MONBRDRAFT_23461</name>
</gene>
<dbReference type="InterPro" id="IPR019748">
    <property type="entry name" value="FERM_central"/>
</dbReference>
<organism evidence="6 7">
    <name type="scientific">Monosiga brevicollis</name>
    <name type="common">Choanoflagellate</name>
    <dbReference type="NCBI Taxonomy" id="81824"/>
    <lineage>
        <taxon>Eukaryota</taxon>
        <taxon>Choanoflagellata</taxon>
        <taxon>Craspedida</taxon>
        <taxon>Salpingoecidae</taxon>
        <taxon>Monosiga</taxon>
    </lineage>
</organism>
<dbReference type="SUPFAM" id="SSF109885">
    <property type="entry name" value="I/LWEQ domain"/>
    <property type="match status" value="2"/>
</dbReference>
<dbReference type="InterPro" id="IPR014352">
    <property type="entry name" value="FERM/acyl-CoA-bd_prot_sf"/>
</dbReference>
<dbReference type="GO" id="GO:0001726">
    <property type="term" value="C:ruffle"/>
    <property type="evidence" value="ECO:0007669"/>
    <property type="project" value="InterPro"/>
</dbReference>
<dbReference type="CDD" id="cd14473">
    <property type="entry name" value="FERM_B-lobe"/>
    <property type="match status" value="1"/>
</dbReference>
<reference evidence="6 7" key="1">
    <citation type="journal article" date="2008" name="Nature">
        <title>The genome of the choanoflagellate Monosiga brevicollis and the origin of metazoans.</title>
        <authorList>
            <consortium name="JGI Sequencing"/>
            <person name="King N."/>
            <person name="Westbrook M.J."/>
            <person name="Young S.L."/>
            <person name="Kuo A."/>
            <person name="Abedin M."/>
            <person name="Chapman J."/>
            <person name="Fairclough S."/>
            <person name="Hellsten U."/>
            <person name="Isogai Y."/>
            <person name="Letunic I."/>
            <person name="Marr M."/>
            <person name="Pincus D."/>
            <person name="Putnam N."/>
            <person name="Rokas A."/>
            <person name="Wright K.J."/>
            <person name="Zuzow R."/>
            <person name="Dirks W."/>
            <person name="Good M."/>
            <person name="Goodstein D."/>
            <person name="Lemons D."/>
            <person name="Li W."/>
            <person name="Lyons J.B."/>
            <person name="Morris A."/>
            <person name="Nichols S."/>
            <person name="Richter D.J."/>
            <person name="Salamov A."/>
            <person name="Bork P."/>
            <person name="Lim W.A."/>
            <person name="Manning G."/>
            <person name="Miller W.T."/>
            <person name="McGinnis W."/>
            <person name="Shapiro H."/>
            <person name="Tjian R."/>
            <person name="Grigoriev I.V."/>
            <person name="Rokhsar D."/>
        </authorList>
    </citation>
    <scope>NUCLEOTIDE SEQUENCE [LARGE SCALE GENOMIC DNA]</scope>
    <source>
        <strain evidence="7">MX1 / ATCC 50154</strain>
    </source>
</reference>
<protein>
    <recommendedName>
        <fullName evidence="5">FERM domain-containing protein</fullName>
    </recommendedName>
</protein>
<keyword evidence="3" id="KW-0206">Cytoskeleton</keyword>
<feature type="non-terminal residue" evidence="6">
    <location>
        <position position="924"/>
    </location>
</feature>
<dbReference type="SUPFAM" id="SSF50729">
    <property type="entry name" value="PH domain-like"/>
    <property type="match status" value="1"/>
</dbReference>
<dbReference type="InterPro" id="IPR000299">
    <property type="entry name" value="FERM_domain"/>
</dbReference>
<keyword evidence="7" id="KW-1185">Reference proteome</keyword>
<dbReference type="KEGG" id="mbr:MONBRDRAFT_23461"/>
<dbReference type="eggNOG" id="KOG4261">
    <property type="taxonomic scope" value="Eukaryota"/>
</dbReference>
<dbReference type="FunFam" id="1.20.80.10:FF:000007">
    <property type="entry name" value="Talin 2"/>
    <property type="match status" value="1"/>
</dbReference>
<dbReference type="InterPro" id="IPR035963">
    <property type="entry name" value="FERM_2"/>
</dbReference>